<keyword evidence="2" id="KW-1133">Transmembrane helix</keyword>
<comment type="caution">
    <text evidence="3">The sequence shown here is derived from an EMBL/GenBank/DDBJ whole genome shotgun (WGS) entry which is preliminary data.</text>
</comment>
<reference evidence="3" key="1">
    <citation type="submission" date="2019-07" db="EMBL/GenBank/DDBJ databases">
        <title>Hyphodiscus hymeniophilus genome sequencing and assembly.</title>
        <authorList>
            <person name="Kramer G."/>
            <person name="Nodwell J."/>
        </authorList>
    </citation>
    <scope>NUCLEOTIDE SEQUENCE</scope>
    <source>
        <strain evidence="3">ATCC 34498</strain>
    </source>
</reference>
<evidence type="ECO:0000313" key="4">
    <source>
        <dbReference type="Proteomes" id="UP000785200"/>
    </source>
</evidence>
<proteinExistence type="predicted"/>
<protein>
    <submittedName>
        <fullName evidence="3">Uncharacterized protein</fullName>
    </submittedName>
</protein>
<evidence type="ECO:0000313" key="3">
    <source>
        <dbReference type="EMBL" id="KAG0650891.1"/>
    </source>
</evidence>
<keyword evidence="4" id="KW-1185">Reference proteome</keyword>
<name>A0A9P6VMA3_9HELO</name>
<feature type="transmembrane region" description="Helical" evidence="2">
    <location>
        <begin position="278"/>
        <end position="301"/>
    </location>
</feature>
<gene>
    <name evidence="3" type="ORF">D0Z07_2633</name>
</gene>
<evidence type="ECO:0000256" key="2">
    <source>
        <dbReference type="SAM" id="Phobius"/>
    </source>
</evidence>
<feature type="region of interest" description="Disordered" evidence="1">
    <location>
        <begin position="305"/>
        <end position="334"/>
    </location>
</feature>
<keyword evidence="2" id="KW-0812">Transmembrane</keyword>
<feature type="compositionally biased region" description="Low complexity" evidence="1">
    <location>
        <begin position="224"/>
        <end position="253"/>
    </location>
</feature>
<evidence type="ECO:0000256" key="1">
    <source>
        <dbReference type="SAM" id="MobiDB-lite"/>
    </source>
</evidence>
<sequence length="469" mass="49278">MRRPTSDKRPAQPHPSPPHTQRRILHVQRIQRAADSNLLVPACLFAGTAVDAETTKMQTSAGCYAPAAGENIGSRKKGIGRIQRAGGKMRRVSSPLLFAAVYLATSTAAQPSYNIFERASTCPDSSFTQCSSPGLPSDFCCPQSTTCIALAANTTALCCPSGSDCATITPITCDISKQNSTLNPGASLQTTALTSELETCGNACCPFGYSCNTNGQCIMNANQASAPPASTTPSPSSTASSPTTSSTSTQSASVIPITSSNGTVPSVAASCNKFPAPAVLVGFFPGLVAGVLLTLASVCLLTSRRHKDTRRHSGSSFGNISDPQPSGASGGEMRTDFLRKQPMTPSTGASSSPARRNTMTRIRSVFRKSSSTNGLGGGGPRTPPVPPIPLNVQRPMMQMAQDRPITPHLQREPSYEDINIFADGDTASALRERERLDVGGRTMRASQQTTFTDLMERSGLAGLQKGQRK</sequence>
<dbReference type="EMBL" id="VNKQ01000005">
    <property type="protein sequence ID" value="KAG0650891.1"/>
    <property type="molecule type" value="Genomic_DNA"/>
</dbReference>
<dbReference type="OrthoDB" id="5338512at2759"/>
<feature type="compositionally biased region" description="Basic and acidic residues" evidence="1">
    <location>
        <begin position="1"/>
        <end position="10"/>
    </location>
</feature>
<feature type="region of interest" description="Disordered" evidence="1">
    <location>
        <begin position="1"/>
        <end position="20"/>
    </location>
</feature>
<accession>A0A9P6VMA3</accession>
<dbReference type="Proteomes" id="UP000785200">
    <property type="component" value="Unassembled WGS sequence"/>
</dbReference>
<organism evidence="3 4">
    <name type="scientific">Hyphodiscus hymeniophilus</name>
    <dbReference type="NCBI Taxonomy" id="353542"/>
    <lineage>
        <taxon>Eukaryota</taxon>
        <taxon>Fungi</taxon>
        <taxon>Dikarya</taxon>
        <taxon>Ascomycota</taxon>
        <taxon>Pezizomycotina</taxon>
        <taxon>Leotiomycetes</taxon>
        <taxon>Helotiales</taxon>
        <taxon>Hyphodiscaceae</taxon>
        <taxon>Hyphodiscus</taxon>
    </lineage>
</organism>
<feature type="compositionally biased region" description="Polar residues" evidence="1">
    <location>
        <begin position="314"/>
        <end position="327"/>
    </location>
</feature>
<feature type="region of interest" description="Disordered" evidence="1">
    <location>
        <begin position="224"/>
        <end position="254"/>
    </location>
</feature>
<dbReference type="AlphaFoldDB" id="A0A9P6VMA3"/>
<keyword evidence="2" id="KW-0472">Membrane</keyword>